<comment type="subcellular location">
    <subcellularLocation>
        <location evidence="1">Cell membrane</location>
        <topology evidence="1">Multi-pass membrane protein</topology>
    </subcellularLocation>
</comment>
<dbReference type="AlphaFoldDB" id="A0A370HMY9"/>
<evidence type="ECO:0000313" key="10">
    <source>
        <dbReference type="Proteomes" id="UP000254925"/>
    </source>
</evidence>
<dbReference type="OrthoDB" id="9805563at2"/>
<keyword evidence="6 8" id="KW-1133">Transmembrane helix</keyword>
<feature type="transmembrane region" description="Helical" evidence="8">
    <location>
        <begin position="294"/>
        <end position="314"/>
    </location>
</feature>
<accession>A0A370HMY9</accession>
<evidence type="ECO:0000256" key="5">
    <source>
        <dbReference type="ARBA" id="ARBA00022692"/>
    </source>
</evidence>
<sequence length="316" mass="33364">MSAVIASLIPTFLIIATGWLCRATGFIDDRHWPGIERATYVIFFPALIIDTLSRADLSSVPVVGVGGALIGAILTMALIVLALRPVLERRFGIDGPSFTSIFQGATRWNTFVGLSVAGSLFGQRGIALIAVAIAAMVPLLNLLAFYVFIRYAGQPRQSPWKILHSFVTNPFIWSCAVGLTLNLLLPPLPKPVVAYVDIMGRAALAAGLLIVGAGLDIRRLTRPGLPHFVATALKLFLMPVVAVTLARAIGVEGNDLVVTVIAASVPSASAAYVLARQMGGNAGLMAEILTLQTLIALASMPFLISTLGSCATLFCN</sequence>
<keyword evidence="10" id="KW-1185">Reference proteome</keyword>
<evidence type="ECO:0000256" key="4">
    <source>
        <dbReference type="ARBA" id="ARBA00022475"/>
    </source>
</evidence>
<comment type="caution">
    <text evidence="9">The sequence shown here is derived from an EMBL/GenBank/DDBJ whole genome shotgun (WGS) entry which is preliminary data.</text>
</comment>
<feature type="transmembrane region" description="Helical" evidence="8">
    <location>
        <begin position="194"/>
        <end position="215"/>
    </location>
</feature>
<dbReference type="Pfam" id="PF03547">
    <property type="entry name" value="Mem_trans"/>
    <property type="match status" value="1"/>
</dbReference>
<dbReference type="InterPro" id="IPR004776">
    <property type="entry name" value="Mem_transp_PIN-like"/>
</dbReference>
<dbReference type="RefSeq" id="WP_114769622.1">
    <property type="nucleotide sequence ID" value="NZ_QQBB01000003.1"/>
</dbReference>
<evidence type="ECO:0000256" key="1">
    <source>
        <dbReference type="ARBA" id="ARBA00004651"/>
    </source>
</evidence>
<feature type="transmembrane region" description="Helical" evidence="8">
    <location>
        <begin position="227"/>
        <end position="250"/>
    </location>
</feature>
<feature type="transmembrane region" description="Helical" evidence="8">
    <location>
        <begin position="127"/>
        <end position="149"/>
    </location>
</feature>
<keyword evidence="3" id="KW-0813">Transport</keyword>
<evidence type="ECO:0008006" key="11">
    <source>
        <dbReference type="Google" id="ProtNLM"/>
    </source>
</evidence>
<evidence type="ECO:0000256" key="8">
    <source>
        <dbReference type="SAM" id="Phobius"/>
    </source>
</evidence>
<protein>
    <recommendedName>
        <fullName evidence="11">AEC family transporter</fullName>
    </recommendedName>
</protein>
<dbReference type="GO" id="GO:0005886">
    <property type="term" value="C:plasma membrane"/>
    <property type="evidence" value="ECO:0007669"/>
    <property type="project" value="UniProtKB-SubCell"/>
</dbReference>
<feature type="transmembrane region" description="Helical" evidence="8">
    <location>
        <begin position="256"/>
        <end position="274"/>
    </location>
</feature>
<dbReference type="GO" id="GO:0055085">
    <property type="term" value="P:transmembrane transport"/>
    <property type="evidence" value="ECO:0007669"/>
    <property type="project" value="InterPro"/>
</dbReference>
<evidence type="ECO:0000256" key="2">
    <source>
        <dbReference type="ARBA" id="ARBA00010145"/>
    </source>
</evidence>
<keyword evidence="7 8" id="KW-0472">Membrane</keyword>
<evidence type="ECO:0000313" key="9">
    <source>
        <dbReference type="EMBL" id="RDI59898.1"/>
    </source>
</evidence>
<gene>
    <name evidence="9" type="ORF">DES45_103154</name>
</gene>
<dbReference type="InterPro" id="IPR038770">
    <property type="entry name" value="Na+/solute_symporter_sf"/>
</dbReference>
<keyword evidence="5 8" id="KW-0812">Transmembrane</keyword>
<organism evidence="9 10">
    <name type="scientific">Microvirga subterranea</name>
    <dbReference type="NCBI Taxonomy" id="186651"/>
    <lineage>
        <taxon>Bacteria</taxon>
        <taxon>Pseudomonadati</taxon>
        <taxon>Pseudomonadota</taxon>
        <taxon>Alphaproteobacteria</taxon>
        <taxon>Hyphomicrobiales</taxon>
        <taxon>Methylobacteriaceae</taxon>
        <taxon>Microvirga</taxon>
    </lineage>
</organism>
<dbReference type="EMBL" id="QQBB01000003">
    <property type="protein sequence ID" value="RDI59898.1"/>
    <property type="molecule type" value="Genomic_DNA"/>
</dbReference>
<dbReference type="Proteomes" id="UP000254925">
    <property type="component" value="Unassembled WGS sequence"/>
</dbReference>
<feature type="transmembrane region" description="Helical" evidence="8">
    <location>
        <begin position="170"/>
        <end position="188"/>
    </location>
</feature>
<proteinExistence type="inferred from homology"/>
<comment type="similarity">
    <text evidence="2">Belongs to the auxin efflux carrier (TC 2.A.69) family.</text>
</comment>
<dbReference type="Gene3D" id="1.20.1530.20">
    <property type="match status" value="1"/>
</dbReference>
<feature type="transmembrane region" description="Helical" evidence="8">
    <location>
        <begin position="62"/>
        <end position="83"/>
    </location>
</feature>
<dbReference type="PANTHER" id="PTHR36838">
    <property type="entry name" value="AUXIN EFFLUX CARRIER FAMILY PROTEIN"/>
    <property type="match status" value="1"/>
</dbReference>
<dbReference type="PANTHER" id="PTHR36838:SF4">
    <property type="entry name" value="AUXIN EFFLUX CARRIER FAMILY PROTEIN"/>
    <property type="match status" value="1"/>
</dbReference>
<reference evidence="9 10" key="1">
    <citation type="submission" date="2018-07" db="EMBL/GenBank/DDBJ databases">
        <title>Genomic Encyclopedia of Type Strains, Phase IV (KMG-IV): sequencing the most valuable type-strain genomes for metagenomic binning, comparative biology and taxonomic classification.</title>
        <authorList>
            <person name="Goeker M."/>
        </authorList>
    </citation>
    <scope>NUCLEOTIDE SEQUENCE [LARGE SCALE GENOMIC DNA]</scope>
    <source>
        <strain evidence="9 10">DSM 14364</strain>
    </source>
</reference>
<keyword evidence="4" id="KW-1003">Cell membrane</keyword>
<evidence type="ECO:0000256" key="6">
    <source>
        <dbReference type="ARBA" id="ARBA00022989"/>
    </source>
</evidence>
<evidence type="ECO:0000256" key="7">
    <source>
        <dbReference type="ARBA" id="ARBA00023136"/>
    </source>
</evidence>
<name>A0A370HMY9_9HYPH</name>
<evidence type="ECO:0000256" key="3">
    <source>
        <dbReference type="ARBA" id="ARBA00022448"/>
    </source>
</evidence>